<dbReference type="eggNOG" id="ENOG5030TDZ">
    <property type="taxonomic scope" value="Bacteria"/>
</dbReference>
<reference evidence="3" key="1">
    <citation type="submission" date="2009-11" db="EMBL/GenBank/DDBJ databases">
        <title>The complete chromosome 1 of Sphaerobacter thermophilus DSM 20745.</title>
        <authorList>
            <person name="Lucas S."/>
            <person name="Copeland A."/>
            <person name="Lapidus A."/>
            <person name="Glavina del Rio T."/>
            <person name="Dalin E."/>
            <person name="Tice H."/>
            <person name="Bruce D."/>
            <person name="Goodwin L."/>
            <person name="Pitluck S."/>
            <person name="Kyrpides N."/>
            <person name="Mavromatis K."/>
            <person name="Ivanova N."/>
            <person name="Mikhailova N."/>
            <person name="LaButti K.M."/>
            <person name="Clum A."/>
            <person name="Sun H.I."/>
            <person name="Brettin T."/>
            <person name="Detter J.C."/>
            <person name="Han C."/>
            <person name="Larimer F."/>
            <person name="Land M."/>
            <person name="Hauser L."/>
            <person name="Markowitz V."/>
            <person name="Cheng J.F."/>
            <person name="Hugenholtz P."/>
            <person name="Woyke T."/>
            <person name="Wu D."/>
            <person name="Steenblock K."/>
            <person name="Schneider S."/>
            <person name="Pukall R."/>
            <person name="Goeker M."/>
            <person name="Klenk H.P."/>
            <person name="Eisen J.A."/>
        </authorList>
    </citation>
    <scope>NUCLEOTIDE SEQUENCE [LARGE SCALE GENOMIC DNA]</scope>
    <source>
        <strain evidence="3">ATCC 49802 / DSM 20745 / S 6022</strain>
    </source>
</reference>
<keyword evidence="1" id="KW-0812">Transmembrane</keyword>
<evidence type="ECO:0000313" key="3">
    <source>
        <dbReference type="Proteomes" id="UP000002027"/>
    </source>
</evidence>
<dbReference type="HOGENOM" id="CLU_2358750_0_0_0"/>
<accession>D1C6G7</accession>
<dbReference type="KEGG" id="sti:Sthe_2166"/>
<dbReference type="EMBL" id="CP001823">
    <property type="protein sequence ID" value="ACZ39592.1"/>
    <property type="molecule type" value="Genomic_DNA"/>
</dbReference>
<dbReference type="RefSeq" id="WP_012872638.1">
    <property type="nucleotide sequence ID" value="NC_013523.1"/>
</dbReference>
<keyword evidence="1" id="KW-0472">Membrane</keyword>
<dbReference type="InParanoid" id="D1C6G7"/>
<reference evidence="2 3" key="2">
    <citation type="journal article" date="2010" name="Stand. Genomic Sci.">
        <title>Complete genome sequence of Desulfohalobium retbaense type strain (HR(100)).</title>
        <authorList>
            <person name="Spring S."/>
            <person name="Nolan M."/>
            <person name="Lapidus A."/>
            <person name="Glavina Del Rio T."/>
            <person name="Copeland A."/>
            <person name="Tice H."/>
            <person name="Cheng J.F."/>
            <person name="Lucas S."/>
            <person name="Land M."/>
            <person name="Chen F."/>
            <person name="Bruce D."/>
            <person name="Goodwin L."/>
            <person name="Pitluck S."/>
            <person name="Ivanova N."/>
            <person name="Mavromatis K."/>
            <person name="Mikhailova N."/>
            <person name="Pati A."/>
            <person name="Chen A."/>
            <person name="Palaniappan K."/>
            <person name="Hauser L."/>
            <person name="Chang Y.J."/>
            <person name="Jeffries C.D."/>
            <person name="Munk C."/>
            <person name="Kiss H."/>
            <person name="Chain P."/>
            <person name="Han C."/>
            <person name="Brettin T."/>
            <person name="Detter J.C."/>
            <person name="Schuler E."/>
            <person name="Goker M."/>
            <person name="Rohde M."/>
            <person name="Bristow J."/>
            <person name="Eisen J.A."/>
            <person name="Markowitz V."/>
            <person name="Hugenholtz P."/>
            <person name="Kyrpides N.C."/>
            <person name="Klenk H.P."/>
        </authorList>
    </citation>
    <scope>NUCLEOTIDE SEQUENCE [LARGE SCALE GENOMIC DNA]</scope>
    <source>
        <strain evidence="3">ATCC 49802 / DSM 20745 / S 6022</strain>
    </source>
</reference>
<dbReference type="Proteomes" id="UP000002027">
    <property type="component" value="Chromosome 1"/>
</dbReference>
<dbReference type="STRING" id="479434.Sthe_2166"/>
<evidence type="ECO:0000313" key="2">
    <source>
        <dbReference type="EMBL" id="ACZ39592.1"/>
    </source>
</evidence>
<keyword evidence="1" id="KW-1133">Transmembrane helix</keyword>
<protein>
    <submittedName>
        <fullName evidence="2">Uncharacterized protein</fullName>
    </submittedName>
</protein>
<dbReference type="AlphaFoldDB" id="D1C6G7"/>
<proteinExistence type="predicted"/>
<feature type="transmembrane region" description="Helical" evidence="1">
    <location>
        <begin position="61"/>
        <end position="88"/>
    </location>
</feature>
<keyword evidence="3" id="KW-1185">Reference proteome</keyword>
<name>D1C6G7_SPHTD</name>
<evidence type="ECO:0000256" key="1">
    <source>
        <dbReference type="SAM" id="Phobius"/>
    </source>
</evidence>
<dbReference type="OrthoDB" id="9892244at2"/>
<feature type="transmembrane region" description="Helical" evidence="1">
    <location>
        <begin position="19"/>
        <end position="40"/>
    </location>
</feature>
<organism evidence="2 3">
    <name type="scientific">Sphaerobacter thermophilus (strain ATCC 49802 / DSM 20745 / KCCM 41009 / NCIMB 13125 / S 6022)</name>
    <dbReference type="NCBI Taxonomy" id="479434"/>
    <lineage>
        <taxon>Bacteria</taxon>
        <taxon>Pseudomonadati</taxon>
        <taxon>Thermomicrobiota</taxon>
        <taxon>Thermomicrobia</taxon>
        <taxon>Sphaerobacterales</taxon>
        <taxon>Sphaerobacterineae</taxon>
        <taxon>Sphaerobacteraceae</taxon>
        <taxon>Sphaerobacter</taxon>
    </lineage>
</organism>
<sequence length="96" mass="10775">MHAEVTTADQWVQINSGLIWFWAFAACIVVFAANLLLAHAMIPSLVSTRQLPQRVMRVRPVLYVISLIFLVGAIFSLANIVGSLSVLFDLYEKVWI</sequence>
<gene>
    <name evidence="2" type="ordered locus">Sthe_2166</name>
</gene>